<evidence type="ECO:0000256" key="2">
    <source>
        <dbReference type="ARBA" id="ARBA00023002"/>
    </source>
</evidence>
<dbReference type="EMBL" id="JABVEC010000006">
    <property type="protein sequence ID" value="MBC6466074.1"/>
    <property type="molecule type" value="Genomic_DNA"/>
</dbReference>
<dbReference type="InterPro" id="IPR047618">
    <property type="entry name" value="QOR-like"/>
</dbReference>
<dbReference type="Pfam" id="PF08240">
    <property type="entry name" value="ADH_N"/>
    <property type="match status" value="1"/>
</dbReference>
<dbReference type="PANTHER" id="PTHR48106">
    <property type="entry name" value="QUINONE OXIDOREDUCTASE PIG3-RELATED"/>
    <property type="match status" value="1"/>
</dbReference>
<evidence type="ECO:0000256" key="1">
    <source>
        <dbReference type="ARBA" id="ARBA00022857"/>
    </source>
</evidence>
<dbReference type="Pfam" id="PF00107">
    <property type="entry name" value="ADH_zinc_N"/>
    <property type="match status" value="1"/>
</dbReference>
<dbReference type="Proteomes" id="UP000805614">
    <property type="component" value="Unassembled WGS sequence"/>
</dbReference>
<dbReference type="InterPro" id="IPR020843">
    <property type="entry name" value="ER"/>
</dbReference>
<reference evidence="4 5" key="1">
    <citation type="submission" date="2020-06" db="EMBL/GenBank/DDBJ databases">
        <title>Actinomadura xiongansis sp. nov., isolated from soil of Baiyangdian.</title>
        <authorList>
            <person name="Zhang X."/>
        </authorList>
    </citation>
    <scope>NUCLEOTIDE SEQUENCE [LARGE SCALE GENOMIC DNA]</scope>
    <source>
        <strain evidence="4 5">HBUM206468</strain>
    </source>
</reference>
<dbReference type="Gene3D" id="3.90.180.10">
    <property type="entry name" value="Medium-chain alcohol dehydrogenases, catalytic domain"/>
    <property type="match status" value="1"/>
</dbReference>
<keyword evidence="1" id="KW-0521">NADP</keyword>
<dbReference type="InterPro" id="IPR011032">
    <property type="entry name" value="GroES-like_sf"/>
</dbReference>
<feature type="domain" description="Enoyl reductase (ER)" evidence="3">
    <location>
        <begin position="10"/>
        <end position="320"/>
    </location>
</feature>
<organism evidence="4 5">
    <name type="scientific">Actinomadura alba</name>
    <dbReference type="NCBI Taxonomy" id="406431"/>
    <lineage>
        <taxon>Bacteria</taxon>
        <taxon>Bacillati</taxon>
        <taxon>Actinomycetota</taxon>
        <taxon>Actinomycetes</taxon>
        <taxon>Streptosporangiales</taxon>
        <taxon>Thermomonosporaceae</taxon>
        <taxon>Actinomadura</taxon>
    </lineage>
</organism>
<dbReference type="InterPro" id="IPR036291">
    <property type="entry name" value="NAD(P)-bd_dom_sf"/>
</dbReference>
<dbReference type="SMART" id="SM00829">
    <property type="entry name" value="PKS_ER"/>
    <property type="match status" value="1"/>
</dbReference>
<name>A0ABR7LMS4_9ACTN</name>
<comment type="caution">
    <text evidence="4">The sequence shown here is derived from an EMBL/GenBank/DDBJ whole genome shotgun (WGS) entry which is preliminary data.</text>
</comment>
<dbReference type="SUPFAM" id="SSF50129">
    <property type="entry name" value="GroES-like"/>
    <property type="match status" value="1"/>
</dbReference>
<accession>A0ABR7LMS4</accession>
<dbReference type="PANTHER" id="PTHR48106:SF13">
    <property type="entry name" value="QUINONE OXIDOREDUCTASE-RELATED"/>
    <property type="match status" value="1"/>
</dbReference>
<dbReference type="Gene3D" id="3.40.50.720">
    <property type="entry name" value="NAD(P)-binding Rossmann-like Domain"/>
    <property type="match status" value="1"/>
</dbReference>
<protein>
    <submittedName>
        <fullName evidence="4">Quinone oxidoreductase</fullName>
    </submittedName>
</protein>
<evidence type="ECO:0000259" key="3">
    <source>
        <dbReference type="SMART" id="SM00829"/>
    </source>
</evidence>
<dbReference type="RefSeq" id="WP_187243075.1">
    <property type="nucleotide sequence ID" value="NZ_BAAAOK010000028.1"/>
</dbReference>
<proteinExistence type="predicted"/>
<dbReference type="SUPFAM" id="SSF51735">
    <property type="entry name" value="NAD(P)-binding Rossmann-fold domains"/>
    <property type="match status" value="1"/>
</dbReference>
<dbReference type="InterPro" id="IPR013149">
    <property type="entry name" value="ADH-like_C"/>
</dbReference>
<evidence type="ECO:0000313" key="5">
    <source>
        <dbReference type="Proteomes" id="UP000805614"/>
    </source>
</evidence>
<evidence type="ECO:0000313" key="4">
    <source>
        <dbReference type="EMBL" id="MBC6466074.1"/>
    </source>
</evidence>
<keyword evidence="2" id="KW-0560">Oxidoreductase</keyword>
<sequence length="322" mass="33656">MRAIVVSKPGGPEALDYTEFDDPVPGPGEIVIDIAAAGVNYLDVYFRTGRYPKPTPFVIGTEGAGTVTAVGPDVTGVNVGDVVASSDVNGSYAAKAIVRADRAVHVPDGVSAEDAAAAMLQGMTAHYLTSSVYAVQPGDTVVVHAAAGGMGLLLTQVVKLLGGRVIGTVSTAEKERLARDAGADEVIRYTETEFAPEVRRLTDGEGAAAVYDGVGAATFDGSLESLRWRGTLALYGAASGPVPPFDPMRLNTGGSLFLARPTLAHFVATREELLARSGDVLGWVKSGTLRLHIGRRYDLADARTAHEDLQGRRTTGKLLLLP</sequence>
<gene>
    <name evidence="4" type="ORF">HKK74_11260</name>
</gene>
<keyword evidence="5" id="KW-1185">Reference proteome</keyword>
<dbReference type="CDD" id="cd05286">
    <property type="entry name" value="QOR2"/>
    <property type="match status" value="1"/>
</dbReference>
<dbReference type="InterPro" id="IPR013154">
    <property type="entry name" value="ADH-like_N"/>
</dbReference>